<dbReference type="InterPro" id="IPR042099">
    <property type="entry name" value="ANL_N_sf"/>
</dbReference>
<evidence type="ECO:0000313" key="6">
    <source>
        <dbReference type="Proteomes" id="UP000193200"/>
    </source>
</evidence>
<dbReference type="EC" id="6.2.1.3" evidence="5"/>
<protein>
    <submittedName>
        <fullName evidence="5">Long-chain-fatty-acid--CoA ligase</fullName>
        <ecNumber evidence="5">6.2.1.3</ecNumber>
    </submittedName>
</protein>
<dbReference type="RefSeq" id="WP_176245060.1">
    <property type="nucleotide sequence ID" value="NZ_FWFR01000002.1"/>
</dbReference>
<dbReference type="Gene3D" id="3.40.50.12780">
    <property type="entry name" value="N-terminal domain of ligase-like"/>
    <property type="match status" value="1"/>
</dbReference>
<keyword evidence="2 5" id="KW-0436">Ligase</keyword>
<dbReference type="InterPro" id="IPR045851">
    <property type="entry name" value="AMP-bd_C_sf"/>
</dbReference>
<evidence type="ECO:0000259" key="3">
    <source>
        <dbReference type="Pfam" id="PF00501"/>
    </source>
</evidence>
<comment type="similarity">
    <text evidence="1">Belongs to the ATP-dependent AMP-binding enzyme family.</text>
</comment>
<dbReference type="PANTHER" id="PTHR43201:SF5">
    <property type="entry name" value="MEDIUM-CHAIN ACYL-COA LIGASE ACSF2, MITOCHONDRIAL"/>
    <property type="match status" value="1"/>
</dbReference>
<dbReference type="SUPFAM" id="SSF56801">
    <property type="entry name" value="Acetyl-CoA synthetase-like"/>
    <property type="match status" value="1"/>
</dbReference>
<feature type="domain" description="AMP-dependent synthetase/ligase" evidence="3">
    <location>
        <begin position="16"/>
        <end position="402"/>
    </location>
</feature>
<organism evidence="5 6">
    <name type="scientific">Oceanibacterium hippocampi</name>
    <dbReference type="NCBI Taxonomy" id="745714"/>
    <lineage>
        <taxon>Bacteria</taxon>
        <taxon>Pseudomonadati</taxon>
        <taxon>Pseudomonadota</taxon>
        <taxon>Alphaproteobacteria</taxon>
        <taxon>Sneathiellales</taxon>
        <taxon>Sneathiellaceae</taxon>
        <taxon>Oceanibacterium</taxon>
    </lineage>
</organism>
<keyword evidence="6" id="KW-1185">Reference proteome</keyword>
<evidence type="ECO:0000256" key="2">
    <source>
        <dbReference type="ARBA" id="ARBA00022598"/>
    </source>
</evidence>
<dbReference type="PROSITE" id="PS00455">
    <property type="entry name" value="AMP_BINDING"/>
    <property type="match status" value="1"/>
</dbReference>
<dbReference type="EMBL" id="FWFR01000002">
    <property type="protein sequence ID" value="SLN63767.1"/>
    <property type="molecule type" value="Genomic_DNA"/>
</dbReference>
<dbReference type="Gene3D" id="3.30.300.30">
    <property type="match status" value="1"/>
</dbReference>
<dbReference type="InterPro" id="IPR025110">
    <property type="entry name" value="AMP-bd_C"/>
</dbReference>
<dbReference type="InParanoid" id="A0A1Y5TMR0"/>
<accession>A0A1Y5TMR0</accession>
<dbReference type="InterPro" id="IPR020845">
    <property type="entry name" value="AMP-binding_CS"/>
</dbReference>
<dbReference type="GO" id="GO:0004467">
    <property type="term" value="F:long-chain fatty acid-CoA ligase activity"/>
    <property type="evidence" value="ECO:0007669"/>
    <property type="project" value="UniProtKB-EC"/>
</dbReference>
<feature type="domain" description="AMP-binding enzyme C-terminal" evidence="4">
    <location>
        <begin position="453"/>
        <end position="528"/>
    </location>
</feature>
<dbReference type="AlphaFoldDB" id="A0A1Y5TMR0"/>
<sequence>MSTDWRTKTFWDALKWGAGEHGERTAIVAGEQRLSFADLAARARAMARGMIELGVRPGDNVALWAPDCLEWLIARWAIPAMGATLVPVNTRFRDEEIGFILSQSRATTLIMSAGIATVDYYDILGKVDPDHAGYVRNGWQSEVLPDLKRVIGFGDRIPESVTPFESVEELGSVLGERDSVFETIAGRVAPDDIAQIMYTSGTTSFPKGAQVRHSALLQNNFNTIARMGLGPDDRYLASVSLFSATGTSFTLSPFLAGGAIVLMGDGFDAARFCETVEAEKITMSFYVEPIVRDLRNFASRDRYDLSTLRTGTGAPLRRDSFQWLVDYLGVAHLTNVYGLSETSNAVCRSFWSDPIDVRIETCGLPMPEVRIRIADADTDAELDIDTMGEIQVNAYTVTPGYYNLPEETAASRTADGWLKTGDIGVIRDDGRLMFRGRIKEMIKPGGFNVATLEVENFIKNFPGIREVAVVGVPDDRMGEVAYAFVEVEPGATVDGDAVIQHCRAHIASYKVPRFVDFIDEWPITGSGKIKKLALKDRATRESQTG</sequence>
<dbReference type="PANTHER" id="PTHR43201">
    <property type="entry name" value="ACYL-COA SYNTHETASE"/>
    <property type="match status" value="1"/>
</dbReference>
<dbReference type="Proteomes" id="UP000193200">
    <property type="component" value="Unassembled WGS sequence"/>
</dbReference>
<gene>
    <name evidence="5" type="primary">lcfB_7</name>
    <name evidence="5" type="ORF">OCH7691_02871</name>
</gene>
<dbReference type="Pfam" id="PF00501">
    <property type="entry name" value="AMP-binding"/>
    <property type="match status" value="1"/>
</dbReference>
<dbReference type="InterPro" id="IPR000873">
    <property type="entry name" value="AMP-dep_synth/lig_dom"/>
</dbReference>
<reference evidence="5 6" key="1">
    <citation type="submission" date="2017-03" db="EMBL/GenBank/DDBJ databases">
        <authorList>
            <person name="Afonso C.L."/>
            <person name="Miller P.J."/>
            <person name="Scott M.A."/>
            <person name="Spackman E."/>
            <person name="Goraichik I."/>
            <person name="Dimitrov K.M."/>
            <person name="Suarez D.L."/>
            <person name="Swayne D.E."/>
        </authorList>
    </citation>
    <scope>NUCLEOTIDE SEQUENCE [LARGE SCALE GENOMIC DNA]</scope>
    <source>
        <strain evidence="5 6">CECT 7691</strain>
    </source>
</reference>
<dbReference type="Pfam" id="PF13193">
    <property type="entry name" value="AMP-binding_C"/>
    <property type="match status" value="1"/>
</dbReference>
<proteinExistence type="inferred from homology"/>
<evidence type="ECO:0000256" key="1">
    <source>
        <dbReference type="ARBA" id="ARBA00006432"/>
    </source>
</evidence>
<evidence type="ECO:0000259" key="4">
    <source>
        <dbReference type="Pfam" id="PF13193"/>
    </source>
</evidence>
<evidence type="ECO:0000313" key="5">
    <source>
        <dbReference type="EMBL" id="SLN63767.1"/>
    </source>
</evidence>
<name>A0A1Y5TMR0_9PROT</name>
<dbReference type="GO" id="GO:0031956">
    <property type="term" value="F:medium-chain fatty acid-CoA ligase activity"/>
    <property type="evidence" value="ECO:0007669"/>
    <property type="project" value="TreeGrafter"/>
</dbReference>